<keyword evidence="5" id="KW-0812">Transmembrane</keyword>
<keyword evidence="5" id="KW-1133">Transmembrane helix</keyword>
<accession>A0A0D0A0R6</accession>
<dbReference type="PROSITE" id="PS50082">
    <property type="entry name" value="WD_REPEATS_2"/>
    <property type="match status" value="1"/>
</dbReference>
<dbReference type="SMART" id="SM00320">
    <property type="entry name" value="WD40"/>
    <property type="match status" value="3"/>
</dbReference>
<evidence type="ECO:0000256" key="1">
    <source>
        <dbReference type="ARBA" id="ARBA00022574"/>
    </source>
</evidence>
<dbReference type="SUPFAM" id="SSF50978">
    <property type="entry name" value="WD40 repeat-like"/>
    <property type="match status" value="1"/>
</dbReference>
<dbReference type="InterPro" id="IPR036322">
    <property type="entry name" value="WD40_repeat_dom_sf"/>
</dbReference>
<dbReference type="STRING" id="930992.A0A0D0A0R6"/>
<dbReference type="PANTHER" id="PTHR22847:SF637">
    <property type="entry name" value="WD REPEAT DOMAIN 5B"/>
    <property type="match status" value="1"/>
</dbReference>
<evidence type="ECO:0000256" key="5">
    <source>
        <dbReference type="SAM" id="Phobius"/>
    </source>
</evidence>
<dbReference type="HOGENOM" id="CLU_042559_2_0_1"/>
<organism evidence="6 7">
    <name type="scientific">Suillus luteus UH-Slu-Lm8-n1</name>
    <dbReference type="NCBI Taxonomy" id="930992"/>
    <lineage>
        <taxon>Eukaryota</taxon>
        <taxon>Fungi</taxon>
        <taxon>Dikarya</taxon>
        <taxon>Basidiomycota</taxon>
        <taxon>Agaricomycotina</taxon>
        <taxon>Agaricomycetes</taxon>
        <taxon>Agaricomycetidae</taxon>
        <taxon>Boletales</taxon>
        <taxon>Suillineae</taxon>
        <taxon>Suillaceae</taxon>
        <taxon>Suillus</taxon>
    </lineage>
</organism>
<dbReference type="Pfam" id="PF00400">
    <property type="entry name" value="WD40"/>
    <property type="match status" value="2"/>
</dbReference>
<reference evidence="7" key="2">
    <citation type="submission" date="2015-01" db="EMBL/GenBank/DDBJ databases">
        <title>Evolutionary Origins and Diversification of the Mycorrhizal Mutualists.</title>
        <authorList>
            <consortium name="DOE Joint Genome Institute"/>
            <consortium name="Mycorrhizal Genomics Consortium"/>
            <person name="Kohler A."/>
            <person name="Kuo A."/>
            <person name="Nagy L.G."/>
            <person name="Floudas D."/>
            <person name="Copeland A."/>
            <person name="Barry K.W."/>
            <person name="Cichocki N."/>
            <person name="Veneault-Fourrey C."/>
            <person name="LaButti K."/>
            <person name="Lindquist E.A."/>
            <person name="Lipzen A."/>
            <person name="Lundell T."/>
            <person name="Morin E."/>
            <person name="Murat C."/>
            <person name="Riley R."/>
            <person name="Ohm R."/>
            <person name="Sun H."/>
            <person name="Tunlid A."/>
            <person name="Henrissat B."/>
            <person name="Grigoriev I.V."/>
            <person name="Hibbett D.S."/>
            <person name="Martin F."/>
        </authorList>
    </citation>
    <scope>NUCLEOTIDE SEQUENCE [LARGE SCALE GENOMIC DNA]</scope>
    <source>
        <strain evidence="7">UH-Slu-Lm8-n1</strain>
    </source>
</reference>
<protein>
    <recommendedName>
        <fullName evidence="8">WD40 repeat-like protein</fullName>
    </recommendedName>
</protein>
<evidence type="ECO:0000313" key="7">
    <source>
        <dbReference type="Proteomes" id="UP000054485"/>
    </source>
</evidence>
<dbReference type="EMBL" id="KN835628">
    <property type="protein sequence ID" value="KIK35396.1"/>
    <property type="molecule type" value="Genomic_DNA"/>
</dbReference>
<keyword evidence="7" id="KW-1185">Reference proteome</keyword>
<keyword evidence="2" id="KW-0677">Repeat</keyword>
<evidence type="ECO:0000256" key="2">
    <source>
        <dbReference type="ARBA" id="ARBA00022737"/>
    </source>
</evidence>
<dbReference type="Gene3D" id="2.130.10.10">
    <property type="entry name" value="YVTN repeat-like/Quinoprotein amine dehydrogenase"/>
    <property type="match status" value="1"/>
</dbReference>
<dbReference type="AlphaFoldDB" id="A0A0D0A0R6"/>
<reference evidence="6 7" key="1">
    <citation type="submission" date="2014-04" db="EMBL/GenBank/DDBJ databases">
        <authorList>
            <consortium name="DOE Joint Genome Institute"/>
            <person name="Kuo A."/>
            <person name="Ruytinx J."/>
            <person name="Rineau F."/>
            <person name="Colpaert J."/>
            <person name="Kohler A."/>
            <person name="Nagy L.G."/>
            <person name="Floudas D."/>
            <person name="Copeland A."/>
            <person name="Barry K.W."/>
            <person name="Cichocki N."/>
            <person name="Veneault-Fourrey C."/>
            <person name="LaButti K."/>
            <person name="Lindquist E.A."/>
            <person name="Lipzen A."/>
            <person name="Lundell T."/>
            <person name="Morin E."/>
            <person name="Murat C."/>
            <person name="Sun H."/>
            <person name="Tunlid A."/>
            <person name="Henrissat B."/>
            <person name="Grigoriev I.V."/>
            <person name="Hibbett D.S."/>
            <person name="Martin F."/>
            <person name="Nordberg H.P."/>
            <person name="Cantor M.N."/>
            <person name="Hua S.X."/>
        </authorList>
    </citation>
    <scope>NUCLEOTIDE SEQUENCE [LARGE SCALE GENOMIC DNA]</scope>
    <source>
        <strain evidence="6 7">UH-Slu-Lm8-n1</strain>
    </source>
</reference>
<dbReference type="InterPro" id="IPR015943">
    <property type="entry name" value="WD40/YVTN_repeat-like_dom_sf"/>
</dbReference>
<proteinExistence type="predicted"/>
<keyword evidence="5" id="KW-0472">Membrane</keyword>
<gene>
    <name evidence="6" type="ORF">CY34DRAFT_17042</name>
</gene>
<dbReference type="InterPro" id="IPR001680">
    <property type="entry name" value="WD40_rpt"/>
</dbReference>
<dbReference type="GO" id="GO:1990234">
    <property type="term" value="C:transferase complex"/>
    <property type="evidence" value="ECO:0007669"/>
    <property type="project" value="UniProtKB-ARBA"/>
</dbReference>
<dbReference type="OrthoDB" id="2654453at2759"/>
<dbReference type="InParanoid" id="A0A0D0A0R6"/>
<name>A0A0D0A0R6_9AGAM</name>
<feature type="repeat" description="WD" evidence="3">
    <location>
        <begin position="26"/>
        <end position="52"/>
    </location>
</feature>
<keyword evidence="1 3" id="KW-0853">WD repeat</keyword>
<dbReference type="PANTHER" id="PTHR22847">
    <property type="entry name" value="WD40 REPEAT PROTEIN"/>
    <property type="match status" value="1"/>
</dbReference>
<dbReference type="Proteomes" id="UP000054485">
    <property type="component" value="Unassembled WGS sequence"/>
</dbReference>
<evidence type="ECO:0000256" key="3">
    <source>
        <dbReference type="PROSITE-ProRule" id="PRU00221"/>
    </source>
</evidence>
<evidence type="ECO:0000256" key="4">
    <source>
        <dbReference type="SAM" id="MobiDB-lite"/>
    </source>
</evidence>
<sequence length="460" mass="51405">MSSDYLIPMFSLPTQYCKEYRLEGRLVGHKNAINCLAVSRNGNLLASGGSDGMRIWNLKRRLQLPSPRQNVAIRNPADPMTCVCWITRQEATRETLCYGTGLGFIGIWQQQGEGMEDFDAKVSRRIGTGKEIMCLTYDHAGNDTRIATGTRDKRVQVWSFDFRGPLIPIFSIELSTTIPRTINFNRTASRDLLVFGMYDGEVHALRGTDGFIIATSNAGPLMHASVDIAQTLFLIDNVVNGFSLHRLDDAACIRTYNTNPVKTFPKQVVFGEKTDIVVGGSDAGVVYVFDKNEGTLKQVLRHADKTRVQTVTTYDGTYHSIIVGATSQNDTEPMISIWSRRRDGLETPRPIGRALKHFVRGIVQLVIAMALLAYVSYVFVTMNTPISFEPLGNIWRNLARPHEPTNDDIRVWVEQYIEHRGVVVGTSDENRRRTDQGKTGTPNIEMGHGEESQAVIFLGT</sequence>
<evidence type="ECO:0000313" key="6">
    <source>
        <dbReference type="EMBL" id="KIK35396.1"/>
    </source>
</evidence>
<evidence type="ECO:0008006" key="8">
    <source>
        <dbReference type="Google" id="ProtNLM"/>
    </source>
</evidence>
<feature type="transmembrane region" description="Helical" evidence="5">
    <location>
        <begin position="358"/>
        <end position="380"/>
    </location>
</feature>
<feature type="region of interest" description="Disordered" evidence="4">
    <location>
        <begin position="427"/>
        <end position="446"/>
    </location>
</feature>